<organism evidence="2">
    <name type="scientific">marine sediment metagenome</name>
    <dbReference type="NCBI Taxonomy" id="412755"/>
    <lineage>
        <taxon>unclassified sequences</taxon>
        <taxon>metagenomes</taxon>
        <taxon>ecological metagenomes</taxon>
    </lineage>
</organism>
<dbReference type="PROSITE" id="PS50022">
    <property type="entry name" value="FA58C_3"/>
    <property type="match status" value="1"/>
</dbReference>
<dbReference type="InterPro" id="IPR008979">
    <property type="entry name" value="Galactose-bd-like_sf"/>
</dbReference>
<dbReference type="Gene3D" id="2.60.120.260">
    <property type="entry name" value="Galactose-binding domain-like"/>
    <property type="match status" value="1"/>
</dbReference>
<protein>
    <recommendedName>
        <fullName evidence="1">F5/8 type C domain-containing protein</fullName>
    </recommendedName>
</protein>
<comment type="caution">
    <text evidence="2">The sequence shown here is derived from an EMBL/GenBank/DDBJ whole genome shotgun (WGS) entry which is preliminary data.</text>
</comment>
<reference evidence="2" key="1">
    <citation type="journal article" date="2015" name="Nature">
        <title>Complex archaea that bridge the gap between prokaryotes and eukaryotes.</title>
        <authorList>
            <person name="Spang A."/>
            <person name="Saw J.H."/>
            <person name="Jorgensen S.L."/>
            <person name="Zaremba-Niedzwiedzka K."/>
            <person name="Martijn J."/>
            <person name="Lind A.E."/>
            <person name="van Eijk R."/>
            <person name="Schleper C."/>
            <person name="Guy L."/>
            <person name="Ettema T.J."/>
        </authorList>
    </citation>
    <scope>NUCLEOTIDE SEQUENCE</scope>
</reference>
<gene>
    <name evidence="2" type="ORF">LCGC14_2967200</name>
</gene>
<name>A0A0F8XBD9_9ZZZZ</name>
<proteinExistence type="predicted"/>
<sequence>MSDYITNIDTDYRDSNDNQLVWSNDIISVFYYDATASGTEEAWTKYWDIPNVVNNPIFATDISSIDWAYDSDDKIAPYRFQLFRYAGWENTNYLEDTSKVTSSGYTSPNTENSLTNFRSERGWRTANADEYANAVAFDIGSSTLINAVWMISAFGDTTASYLKNYRIGISNTGTAEGDFAIVASGVTTQDIISSPIHRFSEQNVRYVKFYADTNWNSGSKIDVGKVGAFYNPNWSMWGYRAKDVVSGTYGEWKQDINTTNVDTLFYDVRAFISDAYQSGDIDVMIDDTSLQSYDYSSTLTWDDPNDSNYWTRREDSIDVSGYTGIHTLRLRYATN</sequence>
<dbReference type="EMBL" id="LAZR01060228">
    <property type="protein sequence ID" value="KKK66128.1"/>
    <property type="molecule type" value="Genomic_DNA"/>
</dbReference>
<accession>A0A0F8XBD9</accession>
<dbReference type="AlphaFoldDB" id="A0A0F8XBD9"/>
<feature type="domain" description="F5/8 type C" evidence="1">
    <location>
        <begin position="80"/>
        <end position="228"/>
    </location>
</feature>
<dbReference type="InterPro" id="IPR000421">
    <property type="entry name" value="FA58C"/>
</dbReference>
<feature type="non-terminal residue" evidence="2">
    <location>
        <position position="335"/>
    </location>
</feature>
<evidence type="ECO:0000313" key="2">
    <source>
        <dbReference type="EMBL" id="KKK66128.1"/>
    </source>
</evidence>
<dbReference type="SUPFAM" id="SSF49785">
    <property type="entry name" value="Galactose-binding domain-like"/>
    <property type="match status" value="1"/>
</dbReference>
<evidence type="ECO:0000259" key="1">
    <source>
        <dbReference type="PROSITE" id="PS50022"/>
    </source>
</evidence>